<name>A0A251VAK4_HELAN</name>
<dbReference type="AlphaFoldDB" id="A0A251VAK4"/>
<proteinExistence type="predicted"/>
<accession>A0A251VAK4</accession>
<reference evidence="2" key="1">
    <citation type="journal article" date="2017" name="Nature">
        <title>The sunflower genome provides insights into oil metabolism, flowering and Asterid evolution.</title>
        <authorList>
            <person name="Badouin H."/>
            <person name="Gouzy J."/>
            <person name="Grassa C.J."/>
            <person name="Murat F."/>
            <person name="Staton S.E."/>
            <person name="Cottret L."/>
            <person name="Lelandais-Briere C."/>
            <person name="Owens G.L."/>
            <person name="Carrere S."/>
            <person name="Mayjonade B."/>
            <person name="Legrand L."/>
            <person name="Gill N."/>
            <person name="Kane N.C."/>
            <person name="Bowers J.E."/>
            <person name="Hubner S."/>
            <person name="Bellec A."/>
            <person name="Berard A."/>
            <person name="Berges H."/>
            <person name="Blanchet N."/>
            <person name="Boniface M.C."/>
            <person name="Brunel D."/>
            <person name="Catrice O."/>
            <person name="Chaidir N."/>
            <person name="Claudel C."/>
            <person name="Donnadieu C."/>
            <person name="Faraut T."/>
            <person name="Fievet G."/>
            <person name="Helmstetter N."/>
            <person name="King M."/>
            <person name="Knapp S.J."/>
            <person name="Lai Z."/>
            <person name="Le Paslier M.C."/>
            <person name="Lippi Y."/>
            <person name="Lorenzon L."/>
            <person name="Mandel J.R."/>
            <person name="Marage G."/>
            <person name="Marchand G."/>
            <person name="Marquand E."/>
            <person name="Bret-Mestries E."/>
            <person name="Morien E."/>
            <person name="Nambeesan S."/>
            <person name="Nguyen T."/>
            <person name="Pegot-Espagnet P."/>
            <person name="Pouilly N."/>
            <person name="Raftis F."/>
            <person name="Sallet E."/>
            <person name="Schiex T."/>
            <person name="Thomas J."/>
            <person name="Vandecasteele C."/>
            <person name="Vares D."/>
            <person name="Vear F."/>
            <person name="Vautrin S."/>
            <person name="Crespi M."/>
            <person name="Mangin B."/>
            <person name="Burke J.M."/>
            <person name="Salse J."/>
            <person name="Munos S."/>
            <person name="Vincourt P."/>
            <person name="Rieseberg L.H."/>
            <person name="Langlade N.B."/>
        </authorList>
    </citation>
    <scope>NUCLEOTIDE SEQUENCE [LARGE SCALE GENOMIC DNA]</scope>
    <source>
        <strain evidence="2">cv. SF193</strain>
    </source>
</reference>
<evidence type="ECO:0000313" key="2">
    <source>
        <dbReference type="Proteomes" id="UP000215914"/>
    </source>
</evidence>
<dbReference type="Proteomes" id="UP000215914">
    <property type="component" value="Chromosome 3"/>
</dbReference>
<organism evidence="1 2">
    <name type="scientific">Helianthus annuus</name>
    <name type="common">Common sunflower</name>
    <dbReference type="NCBI Taxonomy" id="4232"/>
    <lineage>
        <taxon>Eukaryota</taxon>
        <taxon>Viridiplantae</taxon>
        <taxon>Streptophyta</taxon>
        <taxon>Embryophyta</taxon>
        <taxon>Tracheophyta</taxon>
        <taxon>Spermatophyta</taxon>
        <taxon>Magnoliopsida</taxon>
        <taxon>eudicotyledons</taxon>
        <taxon>Gunneridae</taxon>
        <taxon>Pentapetalae</taxon>
        <taxon>asterids</taxon>
        <taxon>campanulids</taxon>
        <taxon>Asterales</taxon>
        <taxon>Asteraceae</taxon>
        <taxon>Asteroideae</taxon>
        <taxon>Heliantheae alliance</taxon>
        <taxon>Heliantheae</taxon>
        <taxon>Helianthus</taxon>
    </lineage>
</organism>
<keyword evidence="2" id="KW-1185">Reference proteome</keyword>
<evidence type="ECO:0000313" key="1">
    <source>
        <dbReference type="EMBL" id="OTG32647.1"/>
    </source>
</evidence>
<gene>
    <name evidence="1" type="ORF">HannXRQ_Chr03g0089001</name>
</gene>
<dbReference type="EMBL" id="CM007892">
    <property type="protein sequence ID" value="OTG32647.1"/>
    <property type="molecule type" value="Genomic_DNA"/>
</dbReference>
<dbReference type="InParanoid" id="A0A251VAK4"/>
<protein>
    <submittedName>
        <fullName evidence="1">Uncharacterized protein</fullName>
    </submittedName>
</protein>
<sequence length="73" mass="8647">MCFYFDSLGVYFGWSGVFGCNYVGQRYACYCCKLVPCRFVTMRRTNNIGKIYSLEPWFMYDQCISLFEESPKI</sequence>